<dbReference type="Gene3D" id="1.10.1740.10">
    <property type="match status" value="1"/>
</dbReference>
<dbReference type="GO" id="GO:0006352">
    <property type="term" value="P:DNA-templated transcription initiation"/>
    <property type="evidence" value="ECO:0007669"/>
    <property type="project" value="InterPro"/>
</dbReference>
<dbReference type="NCBIfam" id="TIGR02985">
    <property type="entry name" value="Sig70_bacteroi1"/>
    <property type="match status" value="1"/>
</dbReference>
<dbReference type="InterPro" id="IPR013249">
    <property type="entry name" value="RNA_pol_sigma70_r4_t2"/>
</dbReference>
<dbReference type="InterPro" id="IPR013324">
    <property type="entry name" value="RNA_pol_sigma_r3/r4-like"/>
</dbReference>
<feature type="domain" description="RNA polymerase sigma-70 region 2" evidence="5">
    <location>
        <begin position="24"/>
        <end position="87"/>
    </location>
</feature>
<proteinExistence type="inferred from homology"/>
<dbReference type="OrthoDB" id="9782991at2"/>
<dbReference type="Proteomes" id="UP000266441">
    <property type="component" value="Unassembled WGS sequence"/>
</dbReference>
<dbReference type="SUPFAM" id="SSF88946">
    <property type="entry name" value="Sigma2 domain of RNA polymerase sigma factors"/>
    <property type="match status" value="1"/>
</dbReference>
<dbReference type="NCBIfam" id="TIGR02937">
    <property type="entry name" value="sigma70-ECF"/>
    <property type="match status" value="1"/>
</dbReference>
<keyword evidence="3" id="KW-0731">Sigma factor</keyword>
<feature type="domain" description="RNA polymerase sigma factor 70 region 4 type 2" evidence="6">
    <location>
        <begin position="121"/>
        <end position="173"/>
    </location>
</feature>
<dbReference type="Gene3D" id="1.10.10.10">
    <property type="entry name" value="Winged helix-like DNA-binding domain superfamily/Winged helix DNA-binding domain"/>
    <property type="match status" value="1"/>
</dbReference>
<sequence>MDRQEDAVLFQKIKLGDEKSFELLFRRYYGHLCLYAVRFTQNNPEAEEIVQDLFAKIWEKKEQLTISTSVKNYLFRSVKNHCLNFLQHSQIKNQYSQKVCSEANDLKESEDTNYIEIDMLRKIEESIQALPEKRRKIFRLSRQEGLKYREIAEKLDISIKTVETQMGLAIKTLREKLKDFLPAF</sequence>
<dbReference type="InterPro" id="IPR039425">
    <property type="entry name" value="RNA_pol_sigma-70-like"/>
</dbReference>
<keyword evidence="8" id="KW-1185">Reference proteome</keyword>
<dbReference type="InterPro" id="IPR036388">
    <property type="entry name" value="WH-like_DNA-bd_sf"/>
</dbReference>
<dbReference type="RefSeq" id="WP_119351346.1">
    <property type="nucleotide sequence ID" value="NZ_QWET01000017.1"/>
</dbReference>
<dbReference type="AlphaFoldDB" id="A0A399CX12"/>
<accession>A0A399CX12</accession>
<evidence type="ECO:0000256" key="1">
    <source>
        <dbReference type="ARBA" id="ARBA00010641"/>
    </source>
</evidence>
<dbReference type="InterPro" id="IPR007627">
    <property type="entry name" value="RNA_pol_sigma70_r2"/>
</dbReference>
<evidence type="ECO:0000259" key="5">
    <source>
        <dbReference type="Pfam" id="PF04542"/>
    </source>
</evidence>
<evidence type="ECO:0000256" key="3">
    <source>
        <dbReference type="ARBA" id="ARBA00023082"/>
    </source>
</evidence>
<evidence type="ECO:0000259" key="6">
    <source>
        <dbReference type="Pfam" id="PF08281"/>
    </source>
</evidence>
<organism evidence="7 8">
    <name type="scientific">Mariniphaga sediminis</name>
    <dbReference type="NCBI Taxonomy" id="1628158"/>
    <lineage>
        <taxon>Bacteria</taxon>
        <taxon>Pseudomonadati</taxon>
        <taxon>Bacteroidota</taxon>
        <taxon>Bacteroidia</taxon>
        <taxon>Marinilabiliales</taxon>
        <taxon>Prolixibacteraceae</taxon>
        <taxon>Mariniphaga</taxon>
    </lineage>
</organism>
<evidence type="ECO:0000313" key="7">
    <source>
        <dbReference type="EMBL" id="RIH63703.1"/>
    </source>
</evidence>
<dbReference type="InterPro" id="IPR014284">
    <property type="entry name" value="RNA_pol_sigma-70_dom"/>
</dbReference>
<dbReference type="Pfam" id="PF08281">
    <property type="entry name" value="Sigma70_r4_2"/>
    <property type="match status" value="1"/>
</dbReference>
<dbReference type="InterPro" id="IPR014327">
    <property type="entry name" value="RNA_pol_sigma70_bacteroid"/>
</dbReference>
<dbReference type="EMBL" id="QWET01000017">
    <property type="protein sequence ID" value="RIH63703.1"/>
    <property type="molecule type" value="Genomic_DNA"/>
</dbReference>
<dbReference type="GO" id="GO:0003677">
    <property type="term" value="F:DNA binding"/>
    <property type="evidence" value="ECO:0007669"/>
    <property type="project" value="InterPro"/>
</dbReference>
<evidence type="ECO:0000313" key="8">
    <source>
        <dbReference type="Proteomes" id="UP000266441"/>
    </source>
</evidence>
<keyword evidence="2" id="KW-0805">Transcription regulation</keyword>
<dbReference type="Pfam" id="PF04542">
    <property type="entry name" value="Sigma70_r2"/>
    <property type="match status" value="1"/>
</dbReference>
<evidence type="ECO:0000256" key="4">
    <source>
        <dbReference type="ARBA" id="ARBA00023163"/>
    </source>
</evidence>
<dbReference type="CDD" id="cd06171">
    <property type="entry name" value="Sigma70_r4"/>
    <property type="match status" value="1"/>
</dbReference>
<protein>
    <submittedName>
        <fullName evidence="7">RNA polymerase sigma-70 factor</fullName>
    </submittedName>
</protein>
<comment type="similarity">
    <text evidence="1">Belongs to the sigma-70 factor family. ECF subfamily.</text>
</comment>
<dbReference type="PANTHER" id="PTHR43133:SF46">
    <property type="entry name" value="RNA POLYMERASE SIGMA-70 FACTOR ECF SUBFAMILY"/>
    <property type="match status" value="1"/>
</dbReference>
<reference evidence="7 8" key="1">
    <citation type="journal article" date="2015" name="Int. J. Syst. Evol. Microbiol.">
        <title>Mariniphaga sediminis sp. nov., isolated from coastal sediment.</title>
        <authorList>
            <person name="Wang F.Q."/>
            <person name="Shen Q.Y."/>
            <person name="Chen G.J."/>
            <person name="Du Z.J."/>
        </authorList>
    </citation>
    <scope>NUCLEOTIDE SEQUENCE [LARGE SCALE GENOMIC DNA]</scope>
    <source>
        <strain evidence="7 8">SY21</strain>
    </source>
</reference>
<keyword evidence="4" id="KW-0804">Transcription</keyword>
<evidence type="ECO:0000256" key="2">
    <source>
        <dbReference type="ARBA" id="ARBA00023015"/>
    </source>
</evidence>
<dbReference type="GO" id="GO:0016987">
    <property type="term" value="F:sigma factor activity"/>
    <property type="evidence" value="ECO:0007669"/>
    <property type="project" value="UniProtKB-KW"/>
</dbReference>
<dbReference type="InterPro" id="IPR013325">
    <property type="entry name" value="RNA_pol_sigma_r2"/>
</dbReference>
<dbReference type="SUPFAM" id="SSF88659">
    <property type="entry name" value="Sigma3 and sigma4 domains of RNA polymerase sigma factors"/>
    <property type="match status" value="1"/>
</dbReference>
<gene>
    <name evidence="7" type="ORF">D1164_18290</name>
</gene>
<dbReference type="PANTHER" id="PTHR43133">
    <property type="entry name" value="RNA POLYMERASE ECF-TYPE SIGMA FACTO"/>
    <property type="match status" value="1"/>
</dbReference>
<name>A0A399CX12_9BACT</name>
<comment type="caution">
    <text evidence="7">The sequence shown here is derived from an EMBL/GenBank/DDBJ whole genome shotgun (WGS) entry which is preliminary data.</text>
</comment>